<evidence type="ECO:0000313" key="3">
    <source>
        <dbReference type="EMBL" id="NDV42187.1"/>
    </source>
</evidence>
<dbReference type="InterPro" id="IPR050640">
    <property type="entry name" value="Bact_2-comp_sensor_kinase"/>
</dbReference>
<dbReference type="Proteomes" id="UP000468707">
    <property type="component" value="Unassembled WGS sequence"/>
</dbReference>
<keyword evidence="4" id="KW-1185">Reference proteome</keyword>
<dbReference type="InterPro" id="IPR010559">
    <property type="entry name" value="Sig_transdc_His_kin_internal"/>
</dbReference>
<name>A0A6I5KNU7_9FLAO</name>
<dbReference type="SMART" id="SM00065">
    <property type="entry name" value="GAF"/>
    <property type="match status" value="1"/>
</dbReference>
<dbReference type="GO" id="GO:0016020">
    <property type="term" value="C:membrane"/>
    <property type="evidence" value="ECO:0007669"/>
    <property type="project" value="InterPro"/>
</dbReference>
<evidence type="ECO:0000256" key="1">
    <source>
        <dbReference type="SAM" id="Coils"/>
    </source>
</evidence>
<dbReference type="InterPro" id="IPR029016">
    <property type="entry name" value="GAF-like_dom_sf"/>
</dbReference>
<dbReference type="Gene3D" id="3.30.450.40">
    <property type="match status" value="1"/>
</dbReference>
<evidence type="ECO:0000259" key="2">
    <source>
        <dbReference type="SMART" id="SM00065"/>
    </source>
</evidence>
<keyword evidence="1" id="KW-0175">Coiled coil</keyword>
<feature type="coiled-coil region" evidence="1">
    <location>
        <begin position="177"/>
        <end position="204"/>
    </location>
</feature>
<dbReference type="PANTHER" id="PTHR34220:SF7">
    <property type="entry name" value="SENSOR HISTIDINE KINASE YPDA"/>
    <property type="match status" value="1"/>
</dbReference>
<dbReference type="Pfam" id="PF06580">
    <property type="entry name" value="His_kinase"/>
    <property type="match status" value="1"/>
</dbReference>
<sequence>MIKFLLLFFHILTSFILISESFEDILIYFSKSLLGKENEDDILWDLAKNCIAKLGFVDCVIYILDQETDILVQKAAYGPKSPKDKTLFNHLEIVLGQGITGTVAKTGIAEIINNTSEDPRYIEDDDNRLSEICVPIAHENIVYGVIDCEHPEIGFFTPHHLKMLTAVASICAIKIKSVRANRELAEKQDKLLKIREEMLELKLRALNSQLNPHFVFNSLNAIQYFVTSEKKIPALEYLSTFSRLMRFYLKQLDKDTVSLYNEIDMLNWYLKLQKLRYDDSFEYTITLEKTMDKLEEAIIPAFIIHTLFENIIEHSMFNHHKGQHFNIVFKASAKEVIVDVEYRELDSDVANQPEYRDSILKWQDQIELLNTVKGYAIQNKNVTVTNGTKEYRKTTLTLPNLM</sequence>
<evidence type="ECO:0000313" key="4">
    <source>
        <dbReference type="Proteomes" id="UP000468707"/>
    </source>
</evidence>
<proteinExistence type="predicted"/>
<dbReference type="InterPro" id="IPR003018">
    <property type="entry name" value="GAF"/>
</dbReference>
<protein>
    <submittedName>
        <fullName evidence="3">GAF domain-containing protein</fullName>
    </submittedName>
</protein>
<gene>
    <name evidence="3" type="ORF">GTK07_02520</name>
</gene>
<comment type="caution">
    <text evidence="3">The sequence shown here is derived from an EMBL/GenBank/DDBJ whole genome shotgun (WGS) entry which is preliminary data.</text>
</comment>
<accession>A0A6I5KNU7</accession>
<feature type="domain" description="GAF" evidence="2">
    <location>
        <begin position="38"/>
        <end position="185"/>
    </location>
</feature>
<dbReference type="Pfam" id="PF13185">
    <property type="entry name" value="GAF_2"/>
    <property type="match status" value="1"/>
</dbReference>
<dbReference type="EMBL" id="JAAAMI010000001">
    <property type="protein sequence ID" value="NDV42187.1"/>
    <property type="molecule type" value="Genomic_DNA"/>
</dbReference>
<dbReference type="PANTHER" id="PTHR34220">
    <property type="entry name" value="SENSOR HISTIDINE KINASE YPDA"/>
    <property type="match status" value="1"/>
</dbReference>
<dbReference type="SUPFAM" id="SSF55781">
    <property type="entry name" value="GAF domain-like"/>
    <property type="match status" value="1"/>
</dbReference>
<reference evidence="3 4" key="1">
    <citation type="submission" date="2020-01" db="EMBL/GenBank/DDBJ databases">
        <title>Muricauda sediminis sp.nov. 40Bstr401.</title>
        <authorList>
            <person name="Xue Z."/>
            <person name="Zhu S."/>
            <person name="Ren N."/>
            <person name="Chen T."/>
            <person name="Chen X."/>
            <person name="Chen J."/>
            <person name="Yang J."/>
        </authorList>
    </citation>
    <scope>NUCLEOTIDE SEQUENCE [LARGE SCALE GENOMIC DNA]</scope>
    <source>
        <strain evidence="3 4">40Bstr401</strain>
    </source>
</reference>
<dbReference type="GO" id="GO:0000155">
    <property type="term" value="F:phosphorelay sensor kinase activity"/>
    <property type="evidence" value="ECO:0007669"/>
    <property type="project" value="InterPro"/>
</dbReference>
<organism evidence="3 4">
    <name type="scientific">Flagellimonas sediminis</name>
    <dbReference type="NCBI Taxonomy" id="2696468"/>
    <lineage>
        <taxon>Bacteria</taxon>
        <taxon>Pseudomonadati</taxon>
        <taxon>Bacteroidota</taxon>
        <taxon>Flavobacteriia</taxon>
        <taxon>Flavobacteriales</taxon>
        <taxon>Flavobacteriaceae</taxon>
        <taxon>Flagellimonas</taxon>
    </lineage>
</organism>
<dbReference type="AlphaFoldDB" id="A0A6I5KNU7"/>